<evidence type="ECO:0000256" key="1">
    <source>
        <dbReference type="ARBA" id="ARBA00001974"/>
    </source>
</evidence>
<feature type="binding site" evidence="5">
    <location>
        <position position="218"/>
    </location>
    <ligand>
        <name>FAD</name>
        <dbReference type="ChEBI" id="CHEBI:57692"/>
    </ligand>
</feature>
<evidence type="ECO:0000256" key="5">
    <source>
        <dbReference type="PIRSR" id="PIRSR000137-2"/>
    </source>
</evidence>
<dbReference type="AlphaFoldDB" id="A0A7W6C8L7"/>
<evidence type="ECO:0000313" key="9">
    <source>
        <dbReference type="EMBL" id="MBB3940407.1"/>
    </source>
</evidence>
<comment type="cofactor">
    <cofactor evidence="1 5">
        <name>FAD</name>
        <dbReference type="ChEBI" id="CHEBI:57692"/>
    </cofactor>
</comment>
<dbReference type="SUPFAM" id="SSF51905">
    <property type="entry name" value="FAD/NAD(P)-binding domain"/>
    <property type="match status" value="1"/>
</dbReference>
<keyword evidence="3 6" id="KW-0285">Flavoprotein</keyword>
<feature type="domain" description="Glucose-methanol-choline oxidoreductase N-terminal" evidence="8">
    <location>
        <begin position="254"/>
        <end position="268"/>
    </location>
</feature>
<dbReference type="PANTHER" id="PTHR11552">
    <property type="entry name" value="GLUCOSE-METHANOL-CHOLINE GMC OXIDOREDUCTASE"/>
    <property type="match status" value="1"/>
</dbReference>
<keyword evidence="9" id="KW-0560">Oxidoreductase</keyword>
<evidence type="ECO:0000313" key="10">
    <source>
        <dbReference type="Proteomes" id="UP000561459"/>
    </source>
</evidence>
<dbReference type="EMBL" id="JACIDY010000004">
    <property type="protein sequence ID" value="MBB3940407.1"/>
    <property type="molecule type" value="Genomic_DNA"/>
</dbReference>
<evidence type="ECO:0000256" key="2">
    <source>
        <dbReference type="ARBA" id="ARBA00010790"/>
    </source>
</evidence>
<organism evidence="9 10">
    <name type="scientific">Novosphingobium fluoreni</name>
    <dbReference type="NCBI Taxonomy" id="1391222"/>
    <lineage>
        <taxon>Bacteria</taxon>
        <taxon>Pseudomonadati</taxon>
        <taxon>Pseudomonadota</taxon>
        <taxon>Alphaproteobacteria</taxon>
        <taxon>Sphingomonadales</taxon>
        <taxon>Sphingomonadaceae</taxon>
        <taxon>Novosphingobium</taxon>
    </lineage>
</organism>
<comment type="similarity">
    <text evidence="2 6">Belongs to the GMC oxidoreductase family.</text>
</comment>
<dbReference type="Proteomes" id="UP000561459">
    <property type="component" value="Unassembled WGS sequence"/>
</dbReference>
<dbReference type="PIRSF" id="PIRSF000137">
    <property type="entry name" value="Alcohol_oxidase"/>
    <property type="match status" value="1"/>
</dbReference>
<dbReference type="Gene3D" id="3.50.50.60">
    <property type="entry name" value="FAD/NAD(P)-binding domain"/>
    <property type="match status" value="1"/>
</dbReference>
<dbReference type="InterPro" id="IPR012132">
    <property type="entry name" value="GMC_OxRdtase"/>
</dbReference>
<evidence type="ECO:0000256" key="3">
    <source>
        <dbReference type="ARBA" id="ARBA00022630"/>
    </source>
</evidence>
<dbReference type="Pfam" id="PF05199">
    <property type="entry name" value="GMC_oxred_C"/>
    <property type="match status" value="1"/>
</dbReference>
<dbReference type="InterPro" id="IPR000172">
    <property type="entry name" value="GMC_OxRdtase_N"/>
</dbReference>
<dbReference type="PROSITE" id="PS00623">
    <property type="entry name" value="GMC_OXRED_1"/>
    <property type="match status" value="1"/>
</dbReference>
<proteinExistence type="inferred from homology"/>
<dbReference type="InterPro" id="IPR007867">
    <property type="entry name" value="GMC_OxRtase_C"/>
</dbReference>
<gene>
    <name evidence="9" type="ORF">GGR39_002064</name>
</gene>
<feature type="domain" description="Glucose-methanol-choline oxidoreductase N-terminal" evidence="7">
    <location>
        <begin position="81"/>
        <end position="104"/>
    </location>
</feature>
<dbReference type="PROSITE" id="PS00624">
    <property type="entry name" value="GMC_OXRED_2"/>
    <property type="match status" value="1"/>
</dbReference>
<dbReference type="InterPro" id="IPR036188">
    <property type="entry name" value="FAD/NAD-bd_sf"/>
</dbReference>
<dbReference type="EC" id="1.1.99.1" evidence="9"/>
<dbReference type="SUPFAM" id="SSF54373">
    <property type="entry name" value="FAD-linked reductases, C-terminal domain"/>
    <property type="match status" value="1"/>
</dbReference>
<reference evidence="9 10" key="1">
    <citation type="submission" date="2020-08" db="EMBL/GenBank/DDBJ databases">
        <title>Genomic Encyclopedia of Type Strains, Phase IV (KMG-IV): sequencing the most valuable type-strain genomes for metagenomic binning, comparative biology and taxonomic classification.</title>
        <authorList>
            <person name="Goeker M."/>
        </authorList>
    </citation>
    <scope>NUCLEOTIDE SEQUENCE [LARGE SCALE GENOMIC DNA]</scope>
    <source>
        <strain evidence="9 10">DSM 27568</strain>
    </source>
</reference>
<protein>
    <submittedName>
        <fullName evidence="9">Choline dehydrogenase</fullName>
        <ecNumber evidence="9">1.1.99.1</ecNumber>
    </submittedName>
</protein>
<evidence type="ECO:0000259" key="7">
    <source>
        <dbReference type="PROSITE" id="PS00623"/>
    </source>
</evidence>
<keyword evidence="10" id="KW-1185">Reference proteome</keyword>
<accession>A0A7W6C8L7</accession>
<name>A0A7W6C8L7_9SPHN</name>
<evidence type="ECO:0000259" key="8">
    <source>
        <dbReference type="PROSITE" id="PS00624"/>
    </source>
</evidence>
<evidence type="ECO:0000256" key="6">
    <source>
        <dbReference type="RuleBase" id="RU003968"/>
    </source>
</evidence>
<evidence type="ECO:0000256" key="4">
    <source>
        <dbReference type="ARBA" id="ARBA00022827"/>
    </source>
</evidence>
<dbReference type="RefSeq" id="WP_183617021.1">
    <property type="nucleotide sequence ID" value="NZ_JACIDY010000004.1"/>
</dbReference>
<dbReference type="Pfam" id="PF00732">
    <property type="entry name" value="GMC_oxred_N"/>
    <property type="match status" value="1"/>
</dbReference>
<dbReference type="GO" id="GO:0008812">
    <property type="term" value="F:choline dehydrogenase activity"/>
    <property type="evidence" value="ECO:0007669"/>
    <property type="project" value="UniProtKB-EC"/>
</dbReference>
<feature type="binding site" evidence="5">
    <location>
        <position position="83"/>
    </location>
    <ligand>
        <name>FAD</name>
        <dbReference type="ChEBI" id="CHEBI:57692"/>
    </ligand>
</feature>
<dbReference type="Gene3D" id="3.30.560.10">
    <property type="entry name" value="Glucose Oxidase, domain 3"/>
    <property type="match status" value="1"/>
</dbReference>
<keyword evidence="4 5" id="KW-0274">FAD</keyword>
<dbReference type="NCBIfam" id="NF002550">
    <property type="entry name" value="PRK02106.1"/>
    <property type="match status" value="1"/>
</dbReference>
<comment type="caution">
    <text evidence="9">The sequence shown here is derived from an EMBL/GenBank/DDBJ whole genome shotgun (WGS) entry which is preliminary data.</text>
</comment>
<sequence>MTEADYIIIGGGSAGCVLAARLSEDPSIRVLLIEAGPRDTNPWIHVPLGYGKLFNHERLNWRFQSEPEPGMNGRRVNQPRGRVLGGSSSINGLLYVRGQREDFDAWSRLGNRGWGYEDLLPYFRRAEGQQRGADPWHGADGPLAVSDPSEPHTLCDAFIEAGVEAGYARNDDFNGETQEGVGYYQSTMKRGRRCSAAVAYLKPARNRRNLQVTTGAMVRRILLEGKRATGVEWTDESGTSQRATAWREVILSAGAIGSPQILELSGIGDGERLRGLGIETIHHNPEVGENFQDHLQVRTVYKATRPITFNDDMLSPFRTMGVGLRYALSRKGPLTVSAGYAGGFLRSDIARDERPDIQCLFITFSTTKMGDKLHAFSGFTVSACPLRPESRGHVHAVSPDATVSPAILANFLTTERDEAEVVAGMRIVRKIMAQSAIAPFVKEEHIPGSDMASDEQLLAYARETGGSIYHASCSAAMGKVVDASLRVMGIEGLRVADASIMPAVPSGNTNAAVIAIGEKAADMIREDNR</sequence>
<dbReference type="PANTHER" id="PTHR11552:SF147">
    <property type="entry name" value="CHOLINE DEHYDROGENASE, MITOCHONDRIAL"/>
    <property type="match status" value="1"/>
</dbReference>
<dbReference type="GO" id="GO:0050660">
    <property type="term" value="F:flavin adenine dinucleotide binding"/>
    <property type="evidence" value="ECO:0007669"/>
    <property type="project" value="InterPro"/>
</dbReference>